<sequence>ENSEKESSILGENRVRVEEEVLPPDIPEDETFPIIIGADVIYEPLHAKLVVNVLSRRLQQGGCIILCCG</sequence>
<organism evidence="1">
    <name type="scientific">Tetraselmis sp. GSL018</name>
    <dbReference type="NCBI Taxonomy" id="582737"/>
    <lineage>
        <taxon>Eukaryota</taxon>
        <taxon>Viridiplantae</taxon>
        <taxon>Chlorophyta</taxon>
        <taxon>core chlorophytes</taxon>
        <taxon>Chlorodendrophyceae</taxon>
        <taxon>Chlorodendrales</taxon>
        <taxon>Chlorodendraceae</taxon>
        <taxon>Tetraselmis</taxon>
    </lineage>
</organism>
<accession>A0A061RYT9</accession>
<dbReference type="InterPro" id="IPR029063">
    <property type="entry name" value="SAM-dependent_MTases_sf"/>
</dbReference>
<evidence type="ECO:0000313" key="1">
    <source>
        <dbReference type="EMBL" id="JAC75944.1"/>
    </source>
</evidence>
<feature type="non-terminal residue" evidence="1">
    <location>
        <position position="69"/>
    </location>
</feature>
<protein>
    <submittedName>
        <fullName evidence="1">Uncharacterized protein</fullName>
    </submittedName>
</protein>
<gene>
    <name evidence="1" type="ORF">TSPGSL018_21633</name>
</gene>
<reference evidence="1" key="1">
    <citation type="submission" date="2014-05" db="EMBL/GenBank/DDBJ databases">
        <title>The transcriptome of the halophilic microalga Tetraselmis sp. GSL018 isolated from the Great Salt Lake, Utah.</title>
        <authorList>
            <person name="Jinkerson R.E."/>
            <person name="D'Adamo S."/>
            <person name="Posewitz M.C."/>
        </authorList>
    </citation>
    <scope>NUCLEOTIDE SEQUENCE</scope>
    <source>
        <strain evidence="1">GSL018</strain>
    </source>
</reference>
<dbReference type="Gene3D" id="3.40.50.150">
    <property type="entry name" value="Vaccinia Virus protein VP39"/>
    <property type="match status" value="1"/>
</dbReference>
<dbReference type="EMBL" id="GBEZ01009661">
    <property type="protein sequence ID" value="JAC75944.1"/>
    <property type="molecule type" value="Transcribed_RNA"/>
</dbReference>
<feature type="non-terminal residue" evidence="1">
    <location>
        <position position="1"/>
    </location>
</feature>
<name>A0A061RYT9_9CHLO</name>
<dbReference type="AlphaFoldDB" id="A0A061RYT9"/>
<proteinExistence type="predicted"/>